<comment type="caution">
    <text evidence="2">The sequence shown here is derived from an EMBL/GenBank/DDBJ whole genome shotgun (WGS) entry which is preliminary data.</text>
</comment>
<sequence length="132" mass="15028">MSENNVNEVTMEDSTPEVNNDEGPKTTTQNSTGPRPVSPSGVKISDDFVYENFQLISELHVFQSQLEYLHNCMQAASSNDKDNQCCRIAKARLHFLHFWMHRPPSKWPEMKDIADPVEELSEATDIIDMSGR</sequence>
<evidence type="ECO:0000256" key="1">
    <source>
        <dbReference type="SAM" id="MobiDB-lite"/>
    </source>
</evidence>
<dbReference type="AlphaFoldDB" id="A0AAV4X762"/>
<proteinExistence type="predicted"/>
<evidence type="ECO:0000313" key="3">
    <source>
        <dbReference type="Proteomes" id="UP001054837"/>
    </source>
</evidence>
<feature type="region of interest" description="Disordered" evidence="1">
    <location>
        <begin position="1"/>
        <end position="41"/>
    </location>
</feature>
<keyword evidence="3" id="KW-1185">Reference proteome</keyword>
<organism evidence="2 3">
    <name type="scientific">Caerostris darwini</name>
    <dbReference type="NCBI Taxonomy" id="1538125"/>
    <lineage>
        <taxon>Eukaryota</taxon>
        <taxon>Metazoa</taxon>
        <taxon>Ecdysozoa</taxon>
        <taxon>Arthropoda</taxon>
        <taxon>Chelicerata</taxon>
        <taxon>Arachnida</taxon>
        <taxon>Araneae</taxon>
        <taxon>Araneomorphae</taxon>
        <taxon>Entelegynae</taxon>
        <taxon>Araneoidea</taxon>
        <taxon>Araneidae</taxon>
        <taxon>Caerostris</taxon>
    </lineage>
</organism>
<evidence type="ECO:0000313" key="2">
    <source>
        <dbReference type="EMBL" id="GIY90997.1"/>
    </source>
</evidence>
<dbReference type="Proteomes" id="UP001054837">
    <property type="component" value="Unassembled WGS sequence"/>
</dbReference>
<gene>
    <name evidence="2" type="ORF">CDAR_386591</name>
</gene>
<name>A0AAV4X762_9ARAC</name>
<reference evidence="2 3" key="1">
    <citation type="submission" date="2021-06" db="EMBL/GenBank/DDBJ databases">
        <title>Caerostris darwini draft genome.</title>
        <authorList>
            <person name="Kono N."/>
            <person name="Arakawa K."/>
        </authorList>
    </citation>
    <scope>NUCLEOTIDE SEQUENCE [LARGE SCALE GENOMIC DNA]</scope>
</reference>
<dbReference type="EMBL" id="BPLQ01015725">
    <property type="protein sequence ID" value="GIY90997.1"/>
    <property type="molecule type" value="Genomic_DNA"/>
</dbReference>
<accession>A0AAV4X762</accession>
<protein>
    <submittedName>
        <fullName evidence="2">Uncharacterized protein</fullName>
    </submittedName>
</protein>